<gene>
    <name evidence="1" type="ORF">SV7mr_07140</name>
</gene>
<accession>A0A517SQ24</accession>
<dbReference type="Proteomes" id="UP000315003">
    <property type="component" value="Chromosome"/>
</dbReference>
<dbReference type="EMBL" id="CP036272">
    <property type="protein sequence ID" value="QDT58225.1"/>
    <property type="molecule type" value="Genomic_DNA"/>
</dbReference>
<keyword evidence="2" id="KW-1185">Reference proteome</keyword>
<evidence type="ECO:0000313" key="2">
    <source>
        <dbReference type="Proteomes" id="UP000315003"/>
    </source>
</evidence>
<evidence type="ECO:0000313" key="1">
    <source>
        <dbReference type="EMBL" id="QDT58225.1"/>
    </source>
</evidence>
<organism evidence="1 2">
    <name type="scientific">Stieleria bergensis</name>
    <dbReference type="NCBI Taxonomy" id="2528025"/>
    <lineage>
        <taxon>Bacteria</taxon>
        <taxon>Pseudomonadati</taxon>
        <taxon>Planctomycetota</taxon>
        <taxon>Planctomycetia</taxon>
        <taxon>Pirellulales</taxon>
        <taxon>Pirellulaceae</taxon>
        <taxon>Stieleria</taxon>
    </lineage>
</organism>
<sequence length="157" mass="17551">MHLKTSAIAMFQVPLIHCTKNPPQRFIFLTRMPFFTFHGAPPGSGGCHQPSIALPSPLSYGVTITMGKRFPATYRPLRIAPISPARLLTCPFAHLSPQNSHRPDRVRAAVAPGRRLQPLPRSIQCDADSTTDRRPAPLLWQSLRWHFLPAWSSQPTL</sequence>
<dbReference type="AlphaFoldDB" id="A0A517SQ24"/>
<reference evidence="1 2" key="1">
    <citation type="submission" date="2019-02" db="EMBL/GenBank/DDBJ databases">
        <title>Deep-cultivation of Planctomycetes and their phenomic and genomic characterization uncovers novel biology.</title>
        <authorList>
            <person name="Wiegand S."/>
            <person name="Jogler M."/>
            <person name="Boedeker C."/>
            <person name="Pinto D."/>
            <person name="Vollmers J."/>
            <person name="Rivas-Marin E."/>
            <person name="Kohn T."/>
            <person name="Peeters S.H."/>
            <person name="Heuer A."/>
            <person name="Rast P."/>
            <person name="Oberbeckmann S."/>
            <person name="Bunk B."/>
            <person name="Jeske O."/>
            <person name="Meyerdierks A."/>
            <person name="Storesund J.E."/>
            <person name="Kallscheuer N."/>
            <person name="Luecker S."/>
            <person name="Lage O.M."/>
            <person name="Pohl T."/>
            <person name="Merkel B.J."/>
            <person name="Hornburger P."/>
            <person name="Mueller R.-W."/>
            <person name="Bruemmer F."/>
            <person name="Labrenz M."/>
            <person name="Spormann A.M."/>
            <person name="Op den Camp H."/>
            <person name="Overmann J."/>
            <person name="Amann R."/>
            <person name="Jetten M.S.M."/>
            <person name="Mascher T."/>
            <person name="Medema M.H."/>
            <person name="Devos D.P."/>
            <person name="Kaster A.-K."/>
            <person name="Ovreas L."/>
            <person name="Rohde M."/>
            <person name="Galperin M.Y."/>
            <person name="Jogler C."/>
        </authorList>
    </citation>
    <scope>NUCLEOTIDE SEQUENCE [LARGE SCALE GENOMIC DNA]</scope>
    <source>
        <strain evidence="1 2">SV_7m_r</strain>
    </source>
</reference>
<name>A0A517SQ24_9BACT</name>
<proteinExistence type="predicted"/>
<protein>
    <submittedName>
        <fullName evidence="1">Uncharacterized protein</fullName>
    </submittedName>
</protein>